<name>A0A9N9CJF6_9GLOM</name>
<evidence type="ECO:0000313" key="1">
    <source>
        <dbReference type="EMBL" id="CAG8601141.1"/>
    </source>
</evidence>
<proteinExistence type="predicted"/>
<protein>
    <submittedName>
        <fullName evidence="1">230_t:CDS:1</fullName>
    </submittedName>
</protein>
<dbReference type="OrthoDB" id="2461352at2759"/>
<gene>
    <name evidence="1" type="ORF">RFULGI_LOCUS6606</name>
</gene>
<feature type="non-terminal residue" evidence="1">
    <location>
        <position position="210"/>
    </location>
</feature>
<dbReference type="Proteomes" id="UP000789396">
    <property type="component" value="Unassembled WGS sequence"/>
</dbReference>
<comment type="caution">
    <text evidence="1">The sequence shown here is derived from an EMBL/GenBank/DDBJ whole genome shotgun (WGS) entry which is preliminary data.</text>
</comment>
<keyword evidence="2" id="KW-1185">Reference proteome</keyword>
<dbReference type="EMBL" id="CAJVPZ010008731">
    <property type="protein sequence ID" value="CAG8601141.1"/>
    <property type="molecule type" value="Genomic_DNA"/>
</dbReference>
<dbReference type="AlphaFoldDB" id="A0A9N9CJF6"/>
<organism evidence="1 2">
    <name type="scientific">Racocetra fulgida</name>
    <dbReference type="NCBI Taxonomy" id="60492"/>
    <lineage>
        <taxon>Eukaryota</taxon>
        <taxon>Fungi</taxon>
        <taxon>Fungi incertae sedis</taxon>
        <taxon>Mucoromycota</taxon>
        <taxon>Glomeromycotina</taxon>
        <taxon>Glomeromycetes</taxon>
        <taxon>Diversisporales</taxon>
        <taxon>Gigasporaceae</taxon>
        <taxon>Racocetra</taxon>
    </lineage>
</organism>
<sequence length="210" mass="24701">SLKNKYTILNKLPTDSYPINYDIKRDKPVDGEEYCIPFNTDITIWIKEFGTSTGTIYNKRKTEHIEKNNTTRIIYQCHHAANFEKRPQANFEERSQANFEERPQSSINDQLQISIENQLQFNAAEQSQPNTTELPQQAQLTTEELIFNIQSLTRALDDLDINRLQVVHDQLSRVISDVRRQERNFQNGDWVGENQRVKFPPNMGFNKQRR</sequence>
<accession>A0A9N9CJF6</accession>
<reference evidence="1" key="1">
    <citation type="submission" date="2021-06" db="EMBL/GenBank/DDBJ databases">
        <authorList>
            <person name="Kallberg Y."/>
            <person name="Tangrot J."/>
            <person name="Rosling A."/>
        </authorList>
    </citation>
    <scope>NUCLEOTIDE SEQUENCE</scope>
    <source>
        <strain evidence="1">IN212</strain>
    </source>
</reference>
<evidence type="ECO:0000313" key="2">
    <source>
        <dbReference type="Proteomes" id="UP000789396"/>
    </source>
</evidence>